<dbReference type="InterPro" id="IPR026444">
    <property type="entry name" value="Secre_tail"/>
</dbReference>
<reference evidence="3" key="1">
    <citation type="journal article" date="2019" name="Int. J. Syst. Evol. Microbiol.">
        <title>The Global Catalogue of Microorganisms (GCM) 10K type strain sequencing project: providing services to taxonomists for standard genome sequencing and annotation.</title>
        <authorList>
            <consortium name="The Broad Institute Genomics Platform"/>
            <consortium name="The Broad Institute Genome Sequencing Center for Infectious Disease"/>
            <person name="Wu L."/>
            <person name="Ma J."/>
        </authorList>
    </citation>
    <scope>NUCLEOTIDE SEQUENCE [LARGE SCALE GENOMIC DNA]</scope>
    <source>
        <strain evidence="3">JCM 17924</strain>
    </source>
</reference>
<accession>A0ABP8IUT4</accession>
<keyword evidence="3" id="KW-1185">Reference proteome</keyword>
<evidence type="ECO:0000259" key="1">
    <source>
        <dbReference type="Pfam" id="PF18962"/>
    </source>
</evidence>
<name>A0ABP8IUT4_9BACT</name>
<comment type="caution">
    <text evidence="2">The sequence shown here is derived from an EMBL/GenBank/DDBJ whole genome shotgun (WGS) entry which is preliminary data.</text>
</comment>
<dbReference type="Pfam" id="PF18962">
    <property type="entry name" value="Por_Secre_tail"/>
    <property type="match status" value="1"/>
</dbReference>
<dbReference type="EMBL" id="BAABHA010000001">
    <property type="protein sequence ID" value="GAA4373515.1"/>
    <property type="molecule type" value="Genomic_DNA"/>
</dbReference>
<proteinExistence type="predicted"/>
<sequence length="312" mass="32484">MAFLMSVGASVAQAQTPINIASGTAVYRENFDVMGAAGTTYPNGWTGIRFAGSGTPNETLSPIVVLAGSQSGAVYNAGADGAADRALGSLASGSTAPAFGAVFSNQTGAAVTRVNIAARMEQWRTGSNNTVNEATVFEYSLNATSLNTGTWTAVTSLDLNEIAITSTTAAPLDGNLPTNSMPIAGTITLNWPNNTTMWIRWNDADNFGSDALLSIDNFAISTGNTALATRNNTLNTTLNLFPNPVARELNVSVGTEGRNAKYEVLSQLGQVVMTGSLSGTEQKINVANLQGGVYMLRLTTSEGSTTSRFTKN</sequence>
<organism evidence="2 3">
    <name type="scientific">Hymenobacter koreensis</name>
    <dbReference type="NCBI Taxonomy" id="1084523"/>
    <lineage>
        <taxon>Bacteria</taxon>
        <taxon>Pseudomonadati</taxon>
        <taxon>Bacteroidota</taxon>
        <taxon>Cytophagia</taxon>
        <taxon>Cytophagales</taxon>
        <taxon>Hymenobacteraceae</taxon>
        <taxon>Hymenobacter</taxon>
    </lineage>
</organism>
<evidence type="ECO:0000313" key="3">
    <source>
        <dbReference type="Proteomes" id="UP001500454"/>
    </source>
</evidence>
<dbReference type="Proteomes" id="UP001500454">
    <property type="component" value="Unassembled WGS sequence"/>
</dbReference>
<dbReference type="NCBIfam" id="TIGR04183">
    <property type="entry name" value="Por_Secre_tail"/>
    <property type="match status" value="1"/>
</dbReference>
<feature type="domain" description="Secretion system C-terminal sorting" evidence="1">
    <location>
        <begin position="240"/>
        <end position="309"/>
    </location>
</feature>
<protein>
    <recommendedName>
        <fullName evidence="1">Secretion system C-terminal sorting domain-containing protein</fullName>
    </recommendedName>
</protein>
<evidence type="ECO:0000313" key="2">
    <source>
        <dbReference type="EMBL" id="GAA4373515.1"/>
    </source>
</evidence>
<gene>
    <name evidence="2" type="ORF">GCM10023186_04210</name>
</gene>